<dbReference type="Gene3D" id="1.25.10.10">
    <property type="entry name" value="Leucine-rich Repeat Variant"/>
    <property type="match status" value="2"/>
</dbReference>
<dbReference type="InterPro" id="IPR056497">
    <property type="entry name" value="HEAT_DAAF5"/>
</dbReference>
<keyword evidence="5" id="KW-1185">Reference proteome</keyword>
<dbReference type="PANTHER" id="PTHR16216:SF2">
    <property type="entry name" value="DYNEIN AXONEMAL ASSEMBLY FACTOR 5"/>
    <property type="match status" value="1"/>
</dbReference>
<dbReference type="Pfam" id="PF25757">
    <property type="entry name" value="TPR_DNAAF5"/>
    <property type="match status" value="1"/>
</dbReference>
<dbReference type="GO" id="GO:0005737">
    <property type="term" value="C:cytoplasm"/>
    <property type="evidence" value="ECO:0007669"/>
    <property type="project" value="TreeGrafter"/>
</dbReference>
<organism evidence="4 5">
    <name type="scientific">Mesocestoides corti</name>
    <name type="common">Flatworm</name>
    <dbReference type="NCBI Taxonomy" id="53468"/>
    <lineage>
        <taxon>Eukaryota</taxon>
        <taxon>Metazoa</taxon>
        <taxon>Spiralia</taxon>
        <taxon>Lophotrochozoa</taxon>
        <taxon>Platyhelminthes</taxon>
        <taxon>Cestoda</taxon>
        <taxon>Eucestoda</taxon>
        <taxon>Cyclophyllidea</taxon>
        <taxon>Mesocestoididae</taxon>
        <taxon>Mesocestoides</taxon>
    </lineage>
</organism>
<evidence type="ECO:0000313" key="5">
    <source>
        <dbReference type="Proteomes" id="UP000267029"/>
    </source>
</evidence>
<accession>A0A0R3U8W4</accession>
<sequence length="1229" mass="133995">MVFRVTDTSRVITLLSSDSKLKRRDSLVAIELDFEENLENATVDDVKDYCSRIIPHLVNSITDPVESHREKSLRILSKLCERVDASDCFLPYVTQVFVKSLASKESLEISEEIRLCSLKLLHQILLKLRNGACYVADFCLILQYALEDNFHEVKIVCCDLLRVLATKFSSSFYHSAEPVLKPLLKNVVHQQHRVRVATVEAAGVVFKHCNGKFVDYTIAPLTQRLFDPSPAVRQAVVKVVGDWLLNLIDRYSYHAKLIPLILSGKMDESEDIRVDADSLWHDIGLKFQKENENDLKDKIDFDLGKPEHYPPNQTRPNLGCRELIGRNASRLLPGLCNDLRDWQEETRRKAAGLLPILLLHLEAGVTQHTQLLVSGLATGIGDAILRATSATSGASSLHLILMAPKRQLPCLSGLFVDAAPGSKGAKAVAPSLEAAEALRVMHFLFTAARYTSCFVSPKVWWKLLHENARRCFEATSPTSLAGNYFLLANLIAGSSLESLVTSEGSTDAASGDALVCPLLRVTAFLTAEEQISCSAFASKAGLLECANAVTCVLADLVERHQQAQAASGDGTVPEATPSAGWSKVAMKVNLSIKNTRYLYVASSQCVMLVWVFAPMSASWEQGAERTDFAVEFNDAVGRLLCHLARHRSALSASAGEVARCPTCEQPQDEPMDLEAKEALVIAAAKRSGLVLERLYGSQLPQVRAPLTRPSPGLCIVLILSSVSWSSWQLLRRLDEARRNGDGWHAKSVGLSIFCHAVLSAGPGILTDLEPACRCCCKSPPPVPVASEDSCLLLTLRLLENGCKLNQPLDVKGRGDDDGKSPNPMCISAEAELHLRGLLLLIRLTEHARVRLILTQPKLFRYCLTKLILPSCVWRAGRTAEAMRKAAATSLVALLAAVVPLRPPSKREGDTPTHEAINRTEGALDDWVNQRVAPTKGKLTELLGKNGLMSRRVRLIEPPPPATKGVADTRQLANLGLVSAASPRLLSLLLARLGGLLTDDVEATRLLACTGLALLFGGIYSGGSEEAVGSVGEPTPDQRYVPGAFLRSPAWFLPLLDTDGVEEVDIEGYGDKMPGLTTPLPGSLGDKVYKFYPCLLKALDDASDEVRLRAADVFVTWFWVMAPNLTERPPPVAKTTAAATAAAAPPPTEDSKSRCINPVFSSVFEDLCSSIVVHLDDSDGLIRAAVARIVLRMAQLSPATVQKVLSSARERHRSPELCEALLETLNWTCI</sequence>
<dbReference type="InterPro" id="IPR016024">
    <property type="entry name" value="ARM-type_fold"/>
</dbReference>
<feature type="domain" description="Dynein axonemal assembly factor 5 HEAT-repeat" evidence="2">
    <location>
        <begin position="307"/>
        <end position="380"/>
    </location>
</feature>
<dbReference type="PANTHER" id="PTHR16216">
    <property type="entry name" value="DYNEIN ASSEMBLY FACTOR 5, AXONEMAL"/>
    <property type="match status" value="1"/>
</dbReference>
<feature type="compositionally biased region" description="Low complexity" evidence="1">
    <location>
        <begin position="1132"/>
        <end position="1142"/>
    </location>
</feature>
<dbReference type="EMBL" id="UXSR01000739">
    <property type="protein sequence ID" value="VDD77344.1"/>
    <property type="molecule type" value="Genomic_DNA"/>
</dbReference>
<dbReference type="GO" id="GO:0045505">
    <property type="term" value="F:dynein intermediate chain binding"/>
    <property type="evidence" value="ECO:0007669"/>
    <property type="project" value="TreeGrafter"/>
</dbReference>
<feature type="region of interest" description="Disordered" evidence="1">
    <location>
        <begin position="1129"/>
        <end position="1149"/>
    </location>
</feature>
<feature type="domain" description="Dynein axonemal assembly factor 5 TPR repeats" evidence="3">
    <location>
        <begin position="15"/>
        <end position="298"/>
    </location>
</feature>
<dbReference type="GO" id="GO:0003341">
    <property type="term" value="P:cilium movement"/>
    <property type="evidence" value="ECO:0007669"/>
    <property type="project" value="TreeGrafter"/>
</dbReference>
<evidence type="ECO:0000313" key="4">
    <source>
        <dbReference type="EMBL" id="VDD77344.1"/>
    </source>
</evidence>
<name>A0A0R3U8W4_MESCO</name>
<dbReference type="InterPro" id="IPR011989">
    <property type="entry name" value="ARM-like"/>
</dbReference>
<dbReference type="GO" id="GO:0036158">
    <property type="term" value="P:outer dynein arm assembly"/>
    <property type="evidence" value="ECO:0007669"/>
    <property type="project" value="TreeGrafter"/>
</dbReference>
<evidence type="ECO:0000259" key="2">
    <source>
        <dbReference type="Pfam" id="PF24573"/>
    </source>
</evidence>
<gene>
    <name evidence="4" type="ORF">MCOS_LOCUS3347</name>
</gene>
<dbReference type="AlphaFoldDB" id="A0A0R3U8W4"/>
<protein>
    <recommendedName>
        <fullName evidence="6">TOG domain-containing protein</fullName>
    </recommendedName>
</protein>
<dbReference type="Pfam" id="PF24573">
    <property type="entry name" value="HEAT_DAAF5"/>
    <property type="match status" value="1"/>
</dbReference>
<evidence type="ECO:0000259" key="3">
    <source>
        <dbReference type="Pfam" id="PF25757"/>
    </source>
</evidence>
<dbReference type="InterPro" id="IPR052623">
    <property type="entry name" value="DAAF5"/>
</dbReference>
<evidence type="ECO:0008006" key="6">
    <source>
        <dbReference type="Google" id="ProtNLM"/>
    </source>
</evidence>
<reference evidence="4 5" key="1">
    <citation type="submission" date="2018-10" db="EMBL/GenBank/DDBJ databases">
        <authorList>
            <consortium name="Pathogen Informatics"/>
        </authorList>
    </citation>
    <scope>NUCLEOTIDE SEQUENCE [LARGE SCALE GENOMIC DNA]</scope>
</reference>
<proteinExistence type="predicted"/>
<dbReference type="Proteomes" id="UP000267029">
    <property type="component" value="Unassembled WGS sequence"/>
</dbReference>
<dbReference type="GO" id="GO:0036159">
    <property type="term" value="P:inner dynein arm assembly"/>
    <property type="evidence" value="ECO:0007669"/>
    <property type="project" value="TreeGrafter"/>
</dbReference>
<dbReference type="OrthoDB" id="413572at2759"/>
<dbReference type="STRING" id="53468.A0A0R3U8W4"/>
<evidence type="ECO:0000256" key="1">
    <source>
        <dbReference type="SAM" id="MobiDB-lite"/>
    </source>
</evidence>
<dbReference type="InterPro" id="IPR057978">
    <property type="entry name" value="TPR_DAAF5"/>
</dbReference>
<dbReference type="SUPFAM" id="SSF48371">
    <property type="entry name" value="ARM repeat"/>
    <property type="match status" value="1"/>
</dbReference>